<keyword evidence="1" id="KW-0808">Transferase</keyword>
<dbReference type="AlphaFoldDB" id="A0A328PHR2"/>
<dbReference type="PANTHER" id="PTHR42280">
    <property type="entry name" value="CITG FAMILY PROTEIN"/>
    <property type="match status" value="1"/>
</dbReference>
<proteinExistence type="predicted"/>
<reference evidence="1 2" key="1">
    <citation type="submission" date="2018-06" db="EMBL/GenBank/DDBJ databases">
        <title>Draft genome sequence of hyperthermophilic methanogen Methanothermobacter tenebrarum sp. MCM-B 1447.</title>
        <authorList>
            <person name="Pore S.D."/>
            <person name="Dagar S."/>
            <person name="Dhakephalkar P.K."/>
        </authorList>
    </citation>
    <scope>NUCLEOTIDE SEQUENCE [LARGE SCALE GENOMIC DNA]</scope>
    <source>
        <strain evidence="1 2">MCM B 1447</strain>
    </source>
</reference>
<dbReference type="Gene3D" id="1.10.4200.10">
    <property type="entry name" value="Triphosphoribosyl-dephospho-CoA protein"/>
    <property type="match status" value="1"/>
</dbReference>
<accession>A0A328PHR2</accession>
<dbReference type="EMBL" id="QLOE01000005">
    <property type="protein sequence ID" value="RAO78974.1"/>
    <property type="molecule type" value="Genomic_DNA"/>
</dbReference>
<dbReference type="OrthoDB" id="85890at2157"/>
<evidence type="ECO:0000313" key="1">
    <source>
        <dbReference type="EMBL" id="RAO78974.1"/>
    </source>
</evidence>
<protein>
    <submittedName>
        <fullName evidence="1">ATP--dephospho-CoA triphosphoribosyl transferase CitG</fullName>
    </submittedName>
</protein>
<evidence type="ECO:0000313" key="2">
    <source>
        <dbReference type="Proteomes" id="UP000249782"/>
    </source>
</evidence>
<keyword evidence="2" id="KW-1185">Reference proteome</keyword>
<dbReference type="InterPro" id="IPR002736">
    <property type="entry name" value="CitG"/>
</dbReference>
<dbReference type="Pfam" id="PF01874">
    <property type="entry name" value="CitG"/>
    <property type="match status" value="1"/>
</dbReference>
<dbReference type="GO" id="GO:0005524">
    <property type="term" value="F:ATP binding"/>
    <property type="evidence" value="ECO:0007669"/>
    <property type="project" value="InterPro"/>
</dbReference>
<gene>
    <name evidence="1" type="ORF">DPC56_04860</name>
</gene>
<name>A0A328PHR2_9EURY</name>
<dbReference type="GO" id="GO:0046917">
    <property type="term" value="F:triphosphoribosyl-dephospho-CoA synthase activity"/>
    <property type="evidence" value="ECO:0007669"/>
    <property type="project" value="InterPro"/>
</dbReference>
<dbReference type="Proteomes" id="UP000249782">
    <property type="component" value="Unassembled WGS sequence"/>
</dbReference>
<organism evidence="1 2">
    <name type="scientific">Methanothermobacter tenebrarum</name>
    <dbReference type="NCBI Taxonomy" id="680118"/>
    <lineage>
        <taxon>Archaea</taxon>
        <taxon>Methanobacteriati</taxon>
        <taxon>Methanobacteriota</taxon>
        <taxon>Methanomada group</taxon>
        <taxon>Methanobacteria</taxon>
        <taxon>Methanobacteriales</taxon>
        <taxon>Methanobacteriaceae</taxon>
        <taxon>Methanothermobacter</taxon>
    </lineage>
</organism>
<dbReference type="PANTHER" id="PTHR42280:SF1">
    <property type="entry name" value="CITG FAMILY PROTEIN"/>
    <property type="match status" value="1"/>
</dbReference>
<sequence length="306" mass="33965">MKPSLVAKIAQMAAALEVSGYPKPGNVHRTQNFHDMSFEDFIISAIVIGDTMHEAAERGARLRDELDFSPIKVGNLILKAIKETRKWVSTNTNLGIVMLLTPLASAAGMITEKDLQGLREAVNKIMLQTTPQDAVDLYEAIAIAQPGGMGKRDQFDVNDEKSKDRIMEEKVTLFDVLKLSSSWDLIARELTSSMPITFNIGFPTFKETHKTADMNAAIVQTFLTILSNFPDTLIQRQHGKDVAEKVTKEAREILDKGGILTEQGLKALKSLDRKLQKQDINPGTTADLTASSIMIGLIDYYWDKIE</sequence>
<comment type="caution">
    <text evidence="1">The sequence shown here is derived from an EMBL/GenBank/DDBJ whole genome shotgun (WGS) entry which is preliminary data.</text>
</comment>
<dbReference type="RefSeq" id="WP_112093951.1">
    <property type="nucleotide sequence ID" value="NZ_QLOE01000005.1"/>
</dbReference>